<evidence type="ECO:0000313" key="1">
    <source>
        <dbReference type="EMBL" id="KIK53693.1"/>
    </source>
</evidence>
<dbReference type="OrthoDB" id="3257768at2759"/>
<dbReference type="HOGENOM" id="CLU_127216_0_0_1"/>
<name>A0A0D0CFG8_9AGAR</name>
<organism evidence="1 2">
    <name type="scientific">Collybiopsis luxurians FD-317 M1</name>
    <dbReference type="NCBI Taxonomy" id="944289"/>
    <lineage>
        <taxon>Eukaryota</taxon>
        <taxon>Fungi</taxon>
        <taxon>Dikarya</taxon>
        <taxon>Basidiomycota</taxon>
        <taxon>Agaricomycotina</taxon>
        <taxon>Agaricomycetes</taxon>
        <taxon>Agaricomycetidae</taxon>
        <taxon>Agaricales</taxon>
        <taxon>Marasmiineae</taxon>
        <taxon>Omphalotaceae</taxon>
        <taxon>Collybiopsis</taxon>
        <taxon>Collybiopsis luxurians</taxon>
    </lineage>
</organism>
<reference evidence="1 2" key="1">
    <citation type="submission" date="2014-04" db="EMBL/GenBank/DDBJ databases">
        <title>Evolutionary Origins and Diversification of the Mycorrhizal Mutualists.</title>
        <authorList>
            <consortium name="DOE Joint Genome Institute"/>
            <consortium name="Mycorrhizal Genomics Consortium"/>
            <person name="Kohler A."/>
            <person name="Kuo A."/>
            <person name="Nagy L.G."/>
            <person name="Floudas D."/>
            <person name="Copeland A."/>
            <person name="Barry K.W."/>
            <person name="Cichocki N."/>
            <person name="Veneault-Fourrey C."/>
            <person name="LaButti K."/>
            <person name="Lindquist E.A."/>
            <person name="Lipzen A."/>
            <person name="Lundell T."/>
            <person name="Morin E."/>
            <person name="Murat C."/>
            <person name="Riley R."/>
            <person name="Ohm R."/>
            <person name="Sun H."/>
            <person name="Tunlid A."/>
            <person name="Henrissat B."/>
            <person name="Grigoriev I.V."/>
            <person name="Hibbett D.S."/>
            <person name="Martin F."/>
        </authorList>
    </citation>
    <scope>NUCLEOTIDE SEQUENCE [LARGE SCALE GENOMIC DNA]</scope>
    <source>
        <strain evidence="1 2">FD-317 M1</strain>
    </source>
</reference>
<evidence type="ECO:0000313" key="2">
    <source>
        <dbReference type="Proteomes" id="UP000053593"/>
    </source>
</evidence>
<dbReference type="AlphaFoldDB" id="A0A0D0CFG8"/>
<accession>A0A0D0CFG8</accession>
<protein>
    <submittedName>
        <fullName evidence="1">Uncharacterized protein</fullName>
    </submittedName>
</protein>
<sequence>MGPGSHWDTMDDHFADHNWRKLITLVQFLSSRAEDVLKKHPAAVVAFLSLSSGLDPTTVRGWEDTVKAWESDSMKPNPFVATVRSLSYRKVGRQLAQKDEIHAREAPTIIDSEISASQLIVQGLELEELQRRFEYDLKELGKHATDLQKVKLKEHAVTLHR</sequence>
<keyword evidence="2" id="KW-1185">Reference proteome</keyword>
<dbReference type="EMBL" id="KN834825">
    <property type="protein sequence ID" value="KIK53693.1"/>
    <property type="molecule type" value="Genomic_DNA"/>
</dbReference>
<proteinExistence type="predicted"/>
<gene>
    <name evidence="1" type="ORF">GYMLUDRAFT_250153</name>
</gene>
<dbReference type="Proteomes" id="UP000053593">
    <property type="component" value="Unassembled WGS sequence"/>
</dbReference>